<feature type="transmembrane region" description="Helical" evidence="10">
    <location>
        <begin position="299"/>
        <end position="321"/>
    </location>
</feature>
<organism evidence="12 13">
    <name type="scientific">Mycolicibacterium fluoranthenivorans</name>
    <dbReference type="NCBI Taxonomy" id="258505"/>
    <lineage>
        <taxon>Bacteria</taxon>
        <taxon>Bacillati</taxon>
        <taxon>Actinomycetota</taxon>
        <taxon>Actinomycetes</taxon>
        <taxon>Mycobacteriales</taxon>
        <taxon>Mycobacteriaceae</taxon>
        <taxon>Mycolicibacterium</taxon>
    </lineage>
</organism>
<feature type="transmembrane region" description="Helical" evidence="10">
    <location>
        <begin position="48"/>
        <end position="67"/>
    </location>
</feature>
<feature type="transmembrane region" description="Helical" evidence="10">
    <location>
        <begin position="372"/>
        <end position="392"/>
    </location>
</feature>
<keyword evidence="6" id="KW-0915">Sodium</keyword>
<dbReference type="EMBL" id="JAANOW010000002">
    <property type="protein sequence ID" value="NIH97004.1"/>
    <property type="molecule type" value="Genomic_DNA"/>
</dbReference>
<keyword evidence="3" id="KW-1003">Cell membrane</keyword>
<feature type="transmembrane region" description="Helical" evidence="10">
    <location>
        <begin position="178"/>
        <end position="200"/>
    </location>
</feature>
<evidence type="ECO:0000256" key="2">
    <source>
        <dbReference type="ARBA" id="ARBA00022448"/>
    </source>
</evidence>
<name>A0A7X5ZE91_9MYCO</name>
<dbReference type="GO" id="GO:0015386">
    <property type="term" value="F:potassium:proton antiporter activity"/>
    <property type="evidence" value="ECO:0007669"/>
    <property type="project" value="TreeGrafter"/>
</dbReference>
<dbReference type="GO" id="GO:0015385">
    <property type="term" value="F:sodium:proton antiporter activity"/>
    <property type="evidence" value="ECO:0007669"/>
    <property type="project" value="InterPro"/>
</dbReference>
<evidence type="ECO:0000256" key="7">
    <source>
        <dbReference type="ARBA" id="ARBA00023065"/>
    </source>
</evidence>
<feature type="transmembrane region" description="Helical" evidence="10">
    <location>
        <begin position="152"/>
        <end position="172"/>
    </location>
</feature>
<dbReference type="GO" id="GO:0005886">
    <property type="term" value="C:plasma membrane"/>
    <property type="evidence" value="ECO:0007669"/>
    <property type="project" value="UniProtKB-SubCell"/>
</dbReference>
<keyword evidence="7" id="KW-0406">Ion transport</keyword>
<protein>
    <submittedName>
        <fullName evidence="12">CPA1 family monovalent cation:H+ antiporter</fullName>
    </submittedName>
</protein>
<keyword evidence="2" id="KW-0813">Transport</keyword>
<dbReference type="GO" id="GO:0051453">
    <property type="term" value="P:regulation of intracellular pH"/>
    <property type="evidence" value="ECO:0007669"/>
    <property type="project" value="TreeGrafter"/>
</dbReference>
<feature type="transmembrane region" description="Helical" evidence="10">
    <location>
        <begin position="231"/>
        <end position="248"/>
    </location>
</feature>
<dbReference type="AlphaFoldDB" id="A0A7X5ZE91"/>
<evidence type="ECO:0000256" key="6">
    <source>
        <dbReference type="ARBA" id="ARBA00023053"/>
    </source>
</evidence>
<dbReference type="Pfam" id="PF00999">
    <property type="entry name" value="Na_H_Exchanger"/>
    <property type="match status" value="1"/>
</dbReference>
<dbReference type="Proteomes" id="UP000547444">
    <property type="component" value="Unassembled WGS sequence"/>
</dbReference>
<comment type="subcellular location">
    <subcellularLocation>
        <location evidence="1">Cell membrane</location>
        <topology evidence="1">Multi-pass membrane protein</topology>
    </subcellularLocation>
</comment>
<keyword evidence="9" id="KW-0739">Sodium transport</keyword>
<feature type="transmembrane region" description="Helical" evidence="10">
    <location>
        <begin position="79"/>
        <end position="102"/>
    </location>
</feature>
<evidence type="ECO:0000256" key="3">
    <source>
        <dbReference type="ARBA" id="ARBA00022475"/>
    </source>
</evidence>
<keyword evidence="8 10" id="KW-0472">Membrane</keyword>
<comment type="caution">
    <text evidence="12">The sequence shown here is derived from an EMBL/GenBank/DDBJ whole genome shotgun (WGS) entry which is preliminary data.</text>
</comment>
<dbReference type="PANTHER" id="PTHR10110">
    <property type="entry name" value="SODIUM/HYDROGEN EXCHANGER"/>
    <property type="match status" value="1"/>
</dbReference>
<dbReference type="Gene3D" id="6.10.140.1330">
    <property type="match status" value="1"/>
</dbReference>
<dbReference type="InterPro" id="IPR018422">
    <property type="entry name" value="Cation/H_exchanger_CPA1"/>
</dbReference>
<keyword evidence="13" id="KW-1185">Reference proteome</keyword>
<feature type="transmembrane region" description="Helical" evidence="10">
    <location>
        <begin position="108"/>
        <end position="131"/>
    </location>
</feature>
<dbReference type="GO" id="GO:0098719">
    <property type="term" value="P:sodium ion import across plasma membrane"/>
    <property type="evidence" value="ECO:0007669"/>
    <property type="project" value="TreeGrafter"/>
</dbReference>
<reference evidence="12 13" key="1">
    <citation type="submission" date="2020-03" db="EMBL/GenBank/DDBJ databases">
        <title>Sequencing the genomes of 1000 actinobacteria strains.</title>
        <authorList>
            <person name="Klenk H.-P."/>
        </authorList>
    </citation>
    <scope>NUCLEOTIDE SEQUENCE [LARGE SCALE GENOMIC DNA]</scope>
    <source>
        <strain evidence="12 13">DSM 44556</strain>
    </source>
</reference>
<dbReference type="InterPro" id="IPR006153">
    <property type="entry name" value="Cation/H_exchanger_TM"/>
</dbReference>
<dbReference type="PANTHER" id="PTHR10110:SF86">
    <property type="entry name" value="SODIUM_HYDROGEN EXCHANGER 7"/>
    <property type="match status" value="1"/>
</dbReference>
<evidence type="ECO:0000313" key="12">
    <source>
        <dbReference type="EMBL" id="NIH97004.1"/>
    </source>
</evidence>
<evidence type="ECO:0000256" key="5">
    <source>
        <dbReference type="ARBA" id="ARBA00022989"/>
    </source>
</evidence>
<feature type="transmembrane region" description="Helical" evidence="10">
    <location>
        <begin position="260"/>
        <end position="279"/>
    </location>
</feature>
<evidence type="ECO:0000256" key="4">
    <source>
        <dbReference type="ARBA" id="ARBA00022692"/>
    </source>
</evidence>
<evidence type="ECO:0000256" key="10">
    <source>
        <dbReference type="SAM" id="Phobius"/>
    </source>
</evidence>
<evidence type="ECO:0000256" key="8">
    <source>
        <dbReference type="ARBA" id="ARBA00023136"/>
    </source>
</evidence>
<sequence>MELILVVVGAILVTAIAHRRGFEPALMIVVVGIVVSFLPGFEAPELDSHILLTVVLPPLLYSAALDFSFPTFLRNIRPILGLGVGLIVVSAFAVAAVSSSLALVPLTFGTALVLGAIVAPPDAVTAVAVGRKLGLPKRVMAILTGESLINDAAALALFSVAVAQVAGSHTFIENPFLLFGYSAVVGPLVGVALGYATLWIRRRLANPGLETVQGLLVPFAAFIVAEEIHASGVLAVVVAGFVVGNGTLGAGYQTRLQERYVWNSVDVLLEAFVFAYIGLHLRFVLEDLREAHESLVEVAVASAIVLVIVLVIRPLSVFAMFGRNKLFRHVETRLSVPAPEHGRGALGTRRKPPGKWRSRIDRRTLSWQENVVVSWTGMRGVVTLAAAAAIPVTTMDGEPFPERATIQAIAFVVSVGTLLIQGWSLPWLIRRLRLSRFNDDHAADREEELKAERVVHAAADEVLTEFRANPPVDMDPRMLAEIRTAVARHSEDVDEMPDPEAPTKRAKVFSALYRDVLAAQRAALIAERDEGRIEDEAVRAMLERLDLQEAGVSSRLESRL</sequence>
<keyword evidence="4 10" id="KW-0812">Transmembrane</keyword>
<proteinExistence type="predicted"/>
<evidence type="ECO:0000256" key="1">
    <source>
        <dbReference type="ARBA" id="ARBA00004651"/>
    </source>
</evidence>
<dbReference type="RefSeq" id="WP_167161703.1">
    <property type="nucleotide sequence ID" value="NZ_JAANOW010000002.1"/>
</dbReference>
<gene>
    <name evidence="12" type="ORF">FHU31_003994</name>
</gene>
<accession>A0A7X5ZE91</accession>
<keyword evidence="5 10" id="KW-1133">Transmembrane helix</keyword>
<feature type="transmembrane region" description="Helical" evidence="10">
    <location>
        <begin position="207"/>
        <end position="225"/>
    </location>
</feature>
<evidence type="ECO:0000259" key="11">
    <source>
        <dbReference type="Pfam" id="PF00999"/>
    </source>
</evidence>
<feature type="domain" description="Cation/H+ exchanger transmembrane" evidence="11">
    <location>
        <begin position="9"/>
        <end position="430"/>
    </location>
</feature>
<evidence type="ECO:0000256" key="9">
    <source>
        <dbReference type="ARBA" id="ARBA00023201"/>
    </source>
</evidence>
<evidence type="ECO:0000313" key="13">
    <source>
        <dbReference type="Proteomes" id="UP000547444"/>
    </source>
</evidence>
<feature type="transmembrane region" description="Helical" evidence="10">
    <location>
        <begin position="404"/>
        <end position="429"/>
    </location>
</feature>